<keyword evidence="2" id="KW-1185">Reference proteome</keyword>
<comment type="caution">
    <text evidence="1">The sequence shown here is derived from an EMBL/GenBank/DDBJ whole genome shotgun (WGS) entry which is preliminary data.</text>
</comment>
<dbReference type="AlphaFoldDB" id="A0A5B7GXD9"/>
<organism evidence="1 2">
    <name type="scientific">Portunus trituberculatus</name>
    <name type="common">Swimming crab</name>
    <name type="synonym">Neptunus trituberculatus</name>
    <dbReference type="NCBI Taxonomy" id="210409"/>
    <lineage>
        <taxon>Eukaryota</taxon>
        <taxon>Metazoa</taxon>
        <taxon>Ecdysozoa</taxon>
        <taxon>Arthropoda</taxon>
        <taxon>Crustacea</taxon>
        <taxon>Multicrustacea</taxon>
        <taxon>Malacostraca</taxon>
        <taxon>Eumalacostraca</taxon>
        <taxon>Eucarida</taxon>
        <taxon>Decapoda</taxon>
        <taxon>Pleocyemata</taxon>
        <taxon>Brachyura</taxon>
        <taxon>Eubrachyura</taxon>
        <taxon>Portunoidea</taxon>
        <taxon>Portunidae</taxon>
        <taxon>Portuninae</taxon>
        <taxon>Portunus</taxon>
    </lineage>
</organism>
<gene>
    <name evidence="1" type="ORF">E2C01_056329</name>
</gene>
<evidence type="ECO:0000313" key="1">
    <source>
        <dbReference type="EMBL" id="MPC62246.1"/>
    </source>
</evidence>
<evidence type="ECO:0000313" key="2">
    <source>
        <dbReference type="Proteomes" id="UP000324222"/>
    </source>
</evidence>
<protein>
    <submittedName>
        <fullName evidence="1">Uncharacterized protein</fullName>
    </submittedName>
</protein>
<name>A0A5B7GXD9_PORTR</name>
<dbReference type="EMBL" id="VSRR010019454">
    <property type="protein sequence ID" value="MPC62246.1"/>
    <property type="molecule type" value="Genomic_DNA"/>
</dbReference>
<sequence length="43" mass="4380">MKKRTRKMGSVNSPLLCVLMVAGAVAATTGLGTGPGEHSLLLL</sequence>
<proteinExistence type="predicted"/>
<dbReference type="Proteomes" id="UP000324222">
    <property type="component" value="Unassembled WGS sequence"/>
</dbReference>
<accession>A0A5B7GXD9</accession>
<reference evidence="1 2" key="1">
    <citation type="submission" date="2019-05" db="EMBL/GenBank/DDBJ databases">
        <title>Another draft genome of Portunus trituberculatus and its Hox gene families provides insights of decapod evolution.</title>
        <authorList>
            <person name="Jeong J.-H."/>
            <person name="Song I."/>
            <person name="Kim S."/>
            <person name="Choi T."/>
            <person name="Kim D."/>
            <person name="Ryu S."/>
            <person name="Kim W."/>
        </authorList>
    </citation>
    <scope>NUCLEOTIDE SEQUENCE [LARGE SCALE GENOMIC DNA]</scope>
    <source>
        <tissue evidence="1">Muscle</tissue>
    </source>
</reference>